<feature type="domain" description="LnmK N-terminal" evidence="1">
    <location>
        <begin position="18"/>
        <end position="186"/>
    </location>
</feature>
<dbReference type="Gene3D" id="3.10.129.10">
    <property type="entry name" value="Hotdog Thioesterase"/>
    <property type="match status" value="1"/>
</dbReference>
<sequence length="311" mass="32950">MSAPTAAGLALTGPDSTTRTEVVKPGMCGPGSLFVGEVGDWTWDTVSAVCRTDAYTARDALGAPTYLAFHYFHVRGAGSLNLRDLTFGARLRVDSRVFGFGSESVLTLHEVRAGGPPRVLDPDAFHAFADPDCLYASTFNRWVVRGASGGNGDLRSASPAGFEHEHLPLLPAEHSPRRAHAALRALVPGFDGPAGADALDLDYPVEAARDLNGVGLLYFAAYFAIVDWGLVRLWRHRGGTDAGFLRRVVLDQRVAYLGNVDAGSVLRVRVRREPGGTVAGADETVSALLTERGTGRPIAVARQQVDTGGGG</sequence>
<evidence type="ECO:0000313" key="3">
    <source>
        <dbReference type="Proteomes" id="UP000186040"/>
    </source>
</evidence>
<dbReference type="RefSeq" id="WP_075973387.1">
    <property type="nucleotide sequence ID" value="NZ_MKQR01000006.1"/>
</dbReference>
<accession>A0A1Q9LS33</accession>
<reference evidence="2 3" key="1">
    <citation type="submission" date="2016-10" db="EMBL/GenBank/DDBJ databases">
        <title>The Draft Genome Sequence of Actinokineospora bangkokensis 44EHWT reveals the biosynthetic pathway of antifungal compounds Thailandins with unusual extender unit butylmalonyl-CoA.</title>
        <authorList>
            <person name="Greule A."/>
            <person name="Intra B."/>
            <person name="Flemming S."/>
            <person name="Rommel M.G."/>
            <person name="Panbangred W."/>
            <person name="Bechthold A."/>
        </authorList>
    </citation>
    <scope>NUCLEOTIDE SEQUENCE [LARGE SCALE GENOMIC DNA]</scope>
    <source>
        <strain evidence="2 3">44EHW</strain>
    </source>
</reference>
<keyword evidence="3" id="KW-1185">Reference proteome</keyword>
<dbReference type="Pfam" id="PF18238">
    <property type="entry name" value="LnmK_N_HDF"/>
    <property type="match status" value="1"/>
</dbReference>
<evidence type="ECO:0000259" key="1">
    <source>
        <dbReference type="Pfam" id="PF18238"/>
    </source>
</evidence>
<dbReference type="InterPro" id="IPR040718">
    <property type="entry name" value="LnmK_N_HDF"/>
</dbReference>
<comment type="caution">
    <text evidence="2">The sequence shown here is derived from an EMBL/GenBank/DDBJ whole genome shotgun (WGS) entry which is preliminary data.</text>
</comment>
<protein>
    <submittedName>
        <fullName evidence="2">Biosynthesis cluster domain-containing protein</fullName>
    </submittedName>
</protein>
<dbReference type="Proteomes" id="UP000186040">
    <property type="component" value="Unassembled WGS sequence"/>
</dbReference>
<organism evidence="2 3">
    <name type="scientific">Actinokineospora bangkokensis</name>
    <dbReference type="NCBI Taxonomy" id="1193682"/>
    <lineage>
        <taxon>Bacteria</taxon>
        <taxon>Bacillati</taxon>
        <taxon>Actinomycetota</taxon>
        <taxon>Actinomycetes</taxon>
        <taxon>Pseudonocardiales</taxon>
        <taxon>Pseudonocardiaceae</taxon>
        <taxon>Actinokineospora</taxon>
    </lineage>
</organism>
<gene>
    <name evidence="2" type="ORF">BJP25_09310</name>
</gene>
<dbReference type="NCBIfam" id="TIGR04098">
    <property type="entry name" value="LnmK_bifunc"/>
    <property type="match status" value="1"/>
</dbReference>
<proteinExistence type="predicted"/>
<dbReference type="AlphaFoldDB" id="A0A1Q9LS33"/>
<dbReference type="STRING" id="1193682.BJP25_09310"/>
<evidence type="ECO:0000313" key="2">
    <source>
        <dbReference type="EMBL" id="OLR94820.1"/>
    </source>
</evidence>
<dbReference type="InterPro" id="IPR024091">
    <property type="entry name" value="LnmK-like_bifun_acyl/decarbox"/>
</dbReference>
<name>A0A1Q9LS33_9PSEU</name>
<dbReference type="EMBL" id="MKQR01000006">
    <property type="protein sequence ID" value="OLR94820.1"/>
    <property type="molecule type" value="Genomic_DNA"/>
</dbReference>